<proteinExistence type="predicted"/>
<evidence type="ECO:0000313" key="3">
    <source>
        <dbReference type="EMBL" id="VEV97162.1"/>
    </source>
</evidence>
<reference evidence="3" key="1">
    <citation type="submission" date="2019-02" db="EMBL/GenBank/DDBJ databases">
        <authorList>
            <consortium name="Genoscope - CEA"/>
            <person name="William W."/>
        </authorList>
    </citation>
    <scope>NUCLEOTIDE SEQUENCE [LARGE SCALE GENOMIC DNA]</scope>
    <source>
        <strain evidence="3">YSy11</strain>
    </source>
</reference>
<keyword evidence="2" id="KW-0472">Membrane</keyword>
<keyword evidence="2" id="KW-0812">Transmembrane</keyword>
<keyword evidence="2" id="KW-1133">Transmembrane helix</keyword>
<organism evidence="3">
    <name type="scientific">Pseudomonas marincola</name>
    <dbReference type="NCBI Taxonomy" id="437900"/>
    <lineage>
        <taxon>Bacteria</taxon>
        <taxon>Pseudomonadati</taxon>
        <taxon>Pseudomonadota</taxon>
        <taxon>Gammaproteobacteria</taxon>
        <taxon>Pseudomonadales</taxon>
        <taxon>Pseudomonadaceae</taxon>
        <taxon>Pseudomonas</taxon>
    </lineage>
</organism>
<evidence type="ECO:0000256" key="2">
    <source>
        <dbReference type="SAM" id="Phobius"/>
    </source>
</evidence>
<accession>A0A653E5U7</accession>
<protein>
    <submittedName>
        <fullName evidence="3">Uncharacterized protein</fullName>
    </submittedName>
</protein>
<dbReference type="AlphaFoldDB" id="A0A653E5U7"/>
<evidence type="ECO:0000256" key="1">
    <source>
        <dbReference type="SAM" id="MobiDB-lite"/>
    </source>
</evidence>
<feature type="region of interest" description="Disordered" evidence="1">
    <location>
        <begin position="60"/>
        <end position="84"/>
    </location>
</feature>
<sequence length="84" mass="8823">MNSYSSTAPSHYWMNLLWLWVLPFVVGATAASLVTYEVLIDGAMKSSIAEAVQACKALDHPPDSTSLPVSEAGSPVLGAGGETR</sequence>
<gene>
    <name evidence="3" type="ORF">PMYSY11_2116</name>
</gene>
<feature type="transmembrane region" description="Helical" evidence="2">
    <location>
        <begin position="12"/>
        <end position="36"/>
    </location>
</feature>
<dbReference type="EMBL" id="LR215729">
    <property type="protein sequence ID" value="VEV97162.1"/>
    <property type="molecule type" value="Genomic_DNA"/>
</dbReference>
<name>A0A653E5U7_9PSED</name>